<proteinExistence type="inferred from homology"/>
<comment type="similarity">
    <text evidence="1">Belongs to the glycosyl hydrolase 43 family.</text>
</comment>
<name>A0A4Q1C5V9_9BACT</name>
<dbReference type="Gene3D" id="2.60.120.200">
    <property type="match status" value="1"/>
</dbReference>
<dbReference type="Pfam" id="PF17851">
    <property type="entry name" value="GH43_C2"/>
    <property type="match status" value="1"/>
</dbReference>
<keyword evidence="6" id="KW-0732">Signal</keyword>
<dbReference type="EMBL" id="SDHX01000002">
    <property type="protein sequence ID" value="RXK53818.1"/>
    <property type="molecule type" value="Genomic_DNA"/>
</dbReference>
<evidence type="ECO:0000313" key="9">
    <source>
        <dbReference type="Proteomes" id="UP000290218"/>
    </source>
</evidence>
<sequence length="700" mass="76766">MLRLLATLTLAFTLSSSALAEASWTADNGNGTYTNPLFYDEFSDPDLIRVGEDFYLAGTTMHAMPGLVVLHSKDLVNWKFLSYAFDRLELGPDFNLEGGKEAYGQGIWAPCIRYHDGKFYLFSNVNGHSLQVFTATNPAGPWAHRSIKTGIHDLSVLFDDDGRIYAVYGYDEVKVIEFKPDLSGFIEGSERVVISRGHAMGEGHHIYKIKGKYFIISANYAPTGRMQAARADRVHGPYETAVIAAKETLGTQRGWLLNPIGLGMKVPEPGDTFKLTPPGGNQHGAVPLHQGGLVDLPNGDWWGFSMMDFRSVGRTTALSPVTWQDGWPYFGLPSNLGRTPRTWTKPAVSAKVEPHAPYQRSDDFTAPKLLPVWQWNHNPVNAKWSLTAQPGALRLHTLPASQFLWAKNTLTQRVIGPVSVATAELDASGLRPGDTAGLALVNMPFATLGVVRTDAGHVLRFYEQLKNETIEQPLAAPRVWLRATGDYDEDFARFSYSIDGKTFTEIGGLIRLPYQLKTFQGTRLGLFAFNTAGQEGGHADFASFTVEEPLADRSQNIPLGKVVTFTNLAHGSVVWANPHGMLHSAQPGSKPASGAQARFRVHDRGQGRVALEVMDGSGWLTVVGAGLSADVRPMKQESAASLFMWQDMLRDRQCMLLSLKTNRFVGLDPTTGEPYGADWPGTSPTRKDGTVLVWTEAAAE</sequence>
<feature type="domain" description="Beta-xylosidase C-terminal Concanavalin A-like" evidence="7">
    <location>
        <begin position="361"/>
        <end position="547"/>
    </location>
</feature>
<dbReference type="Proteomes" id="UP000290218">
    <property type="component" value="Unassembled WGS sequence"/>
</dbReference>
<feature type="active site" description="Proton acceptor" evidence="4">
    <location>
        <position position="44"/>
    </location>
</feature>
<dbReference type="OrthoDB" id="181757at2"/>
<dbReference type="InterPro" id="IPR023296">
    <property type="entry name" value="Glyco_hydro_beta-prop_sf"/>
</dbReference>
<organism evidence="8 9">
    <name type="scientific">Oleiharenicola lentus</name>
    <dbReference type="NCBI Taxonomy" id="2508720"/>
    <lineage>
        <taxon>Bacteria</taxon>
        <taxon>Pseudomonadati</taxon>
        <taxon>Verrucomicrobiota</taxon>
        <taxon>Opitutia</taxon>
        <taxon>Opitutales</taxon>
        <taxon>Opitutaceae</taxon>
        <taxon>Oleiharenicola</taxon>
    </lineage>
</organism>
<keyword evidence="9" id="KW-1185">Reference proteome</keyword>
<feature type="chain" id="PRO_5020865973" evidence="6">
    <location>
        <begin position="21"/>
        <end position="700"/>
    </location>
</feature>
<protein>
    <submittedName>
        <fullName evidence="8">Glycosyl hydrolase 43 family protein</fullName>
    </submittedName>
</protein>
<keyword evidence="3" id="KW-0326">Glycosidase</keyword>
<evidence type="ECO:0000256" key="5">
    <source>
        <dbReference type="PIRSR" id="PIRSR606710-2"/>
    </source>
</evidence>
<dbReference type="InterPro" id="IPR013320">
    <property type="entry name" value="ConA-like_dom_sf"/>
</dbReference>
<dbReference type="Gene3D" id="2.115.10.20">
    <property type="entry name" value="Glycosyl hydrolase domain, family 43"/>
    <property type="match status" value="1"/>
</dbReference>
<evidence type="ECO:0000256" key="3">
    <source>
        <dbReference type="ARBA" id="ARBA00023295"/>
    </source>
</evidence>
<dbReference type="InterPro" id="IPR051795">
    <property type="entry name" value="Glycosyl_Hydrlase_43"/>
</dbReference>
<dbReference type="PANTHER" id="PTHR42812">
    <property type="entry name" value="BETA-XYLOSIDASE"/>
    <property type="match status" value="1"/>
</dbReference>
<evidence type="ECO:0000256" key="1">
    <source>
        <dbReference type="ARBA" id="ARBA00009865"/>
    </source>
</evidence>
<accession>A0A4Q1C5V9</accession>
<evidence type="ECO:0000256" key="2">
    <source>
        <dbReference type="ARBA" id="ARBA00022801"/>
    </source>
</evidence>
<dbReference type="InterPro" id="IPR006710">
    <property type="entry name" value="Glyco_hydro_43"/>
</dbReference>
<reference evidence="8 9" key="1">
    <citation type="submission" date="2019-01" db="EMBL/GenBank/DDBJ databases">
        <title>Lacunisphaera sp. strain TWA-58.</title>
        <authorList>
            <person name="Chen W.-M."/>
        </authorList>
    </citation>
    <scope>NUCLEOTIDE SEQUENCE [LARGE SCALE GENOMIC DNA]</scope>
    <source>
        <strain evidence="8 9">TWA-58</strain>
    </source>
</reference>
<dbReference type="RefSeq" id="WP_129049850.1">
    <property type="nucleotide sequence ID" value="NZ_SDHX01000002.1"/>
</dbReference>
<evidence type="ECO:0000256" key="4">
    <source>
        <dbReference type="PIRSR" id="PIRSR606710-1"/>
    </source>
</evidence>
<keyword evidence="2 8" id="KW-0378">Hydrolase</keyword>
<dbReference type="Pfam" id="PF04616">
    <property type="entry name" value="Glyco_hydro_43"/>
    <property type="match status" value="1"/>
</dbReference>
<feature type="active site" description="Proton donor" evidence="4">
    <location>
        <position position="202"/>
    </location>
</feature>
<dbReference type="SUPFAM" id="SSF75005">
    <property type="entry name" value="Arabinanase/levansucrase/invertase"/>
    <property type="match status" value="1"/>
</dbReference>
<evidence type="ECO:0000313" key="8">
    <source>
        <dbReference type="EMBL" id="RXK53818.1"/>
    </source>
</evidence>
<evidence type="ECO:0000256" key="6">
    <source>
        <dbReference type="SAM" id="SignalP"/>
    </source>
</evidence>
<dbReference type="CDD" id="cd09001">
    <property type="entry name" value="GH43_FsAxh1-like"/>
    <property type="match status" value="1"/>
</dbReference>
<dbReference type="GO" id="GO:0005975">
    <property type="term" value="P:carbohydrate metabolic process"/>
    <property type="evidence" value="ECO:0007669"/>
    <property type="project" value="InterPro"/>
</dbReference>
<dbReference type="SUPFAM" id="SSF49899">
    <property type="entry name" value="Concanavalin A-like lectins/glucanases"/>
    <property type="match status" value="1"/>
</dbReference>
<dbReference type="AlphaFoldDB" id="A0A4Q1C5V9"/>
<dbReference type="PANTHER" id="PTHR42812:SF12">
    <property type="entry name" value="BETA-XYLOSIDASE-RELATED"/>
    <property type="match status" value="1"/>
</dbReference>
<evidence type="ECO:0000259" key="7">
    <source>
        <dbReference type="Pfam" id="PF17851"/>
    </source>
</evidence>
<dbReference type="InterPro" id="IPR041542">
    <property type="entry name" value="GH43_C2"/>
</dbReference>
<comment type="caution">
    <text evidence="8">The sequence shown here is derived from an EMBL/GenBank/DDBJ whole genome shotgun (WGS) entry which is preliminary data.</text>
</comment>
<gene>
    <name evidence="8" type="ORF">ESB00_19235</name>
</gene>
<dbReference type="GO" id="GO:0004553">
    <property type="term" value="F:hydrolase activity, hydrolyzing O-glycosyl compounds"/>
    <property type="evidence" value="ECO:0007669"/>
    <property type="project" value="InterPro"/>
</dbReference>
<feature type="signal peptide" evidence="6">
    <location>
        <begin position="1"/>
        <end position="20"/>
    </location>
</feature>
<feature type="site" description="Important for catalytic activity, responsible for pKa modulation of the active site Glu and correct orientation of both the proton donor and substrate" evidence="5">
    <location>
        <position position="153"/>
    </location>
</feature>